<dbReference type="EMBL" id="JAEQNB010000001">
    <property type="protein sequence ID" value="MBL0385113.1"/>
    <property type="molecule type" value="Genomic_DNA"/>
</dbReference>
<evidence type="ECO:0000313" key="3">
    <source>
        <dbReference type="Proteomes" id="UP000602284"/>
    </source>
</evidence>
<accession>A0ABS1J4B1</accession>
<dbReference type="PANTHER" id="PTHR39639">
    <property type="entry name" value="CHROMOSOME 16, WHOLE GENOME SHOTGUN SEQUENCE"/>
    <property type="match status" value="1"/>
</dbReference>
<proteinExistence type="predicted"/>
<organism evidence="2 3">
    <name type="scientific">Tumebacillus amylolyticus</name>
    <dbReference type="NCBI Taxonomy" id="2801339"/>
    <lineage>
        <taxon>Bacteria</taxon>
        <taxon>Bacillati</taxon>
        <taxon>Bacillota</taxon>
        <taxon>Bacilli</taxon>
        <taxon>Bacillales</taxon>
        <taxon>Alicyclobacillaceae</taxon>
        <taxon>Tumebacillus</taxon>
    </lineage>
</organism>
<evidence type="ECO:0000313" key="2">
    <source>
        <dbReference type="EMBL" id="MBL0385113.1"/>
    </source>
</evidence>
<protein>
    <submittedName>
        <fullName evidence="2">DUF262 domain-containing protein</fullName>
    </submittedName>
</protein>
<dbReference type="Pfam" id="PF03235">
    <property type="entry name" value="GmrSD_N"/>
    <property type="match status" value="1"/>
</dbReference>
<name>A0ABS1J4B1_9BACL</name>
<feature type="domain" description="GmrSD restriction endonucleases N-terminal" evidence="1">
    <location>
        <begin position="16"/>
        <end position="162"/>
    </location>
</feature>
<dbReference type="InterPro" id="IPR004919">
    <property type="entry name" value="GmrSD_N"/>
</dbReference>
<sequence length="337" mass="39577">MSEKVLNLFPIDYPFETLVNRVEKGSLILNPDFQRKYKWNKENEEKTSKFIESCLMRIPLPACYFAENEDKKHFVIDGVQRITTIMRFLNDEFCLEGLSTFSHLNGKKFSELGAHKEDIETYTIRCIVLRNDNSKELVQDIFARLNQGAVELTDQEIRHAIFPGMLDDLLTQLSKKDIFDSFGKKDKSGLENEEQVLRFFAMQGDLNDYEGKLSKYLDDYMKNNQNISPEQYGELKDLFEETLDKCISIFEDDVFMDTTKDRPRRSIVYYDLLMWSFSNHDKAFLLNNKDAIKEKFVELCKLSEFQRTLGGGLQNKNSILKRRTLWNNYMEGMGLHE</sequence>
<gene>
    <name evidence="2" type="ORF">JJB07_00515</name>
</gene>
<dbReference type="PANTHER" id="PTHR39639:SF1">
    <property type="entry name" value="DUF262 DOMAIN-CONTAINING PROTEIN"/>
    <property type="match status" value="1"/>
</dbReference>
<dbReference type="RefSeq" id="WP_201630239.1">
    <property type="nucleotide sequence ID" value="NZ_JAEQNB010000001.1"/>
</dbReference>
<dbReference type="Proteomes" id="UP000602284">
    <property type="component" value="Unassembled WGS sequence"/>
</dbReference>
<reference evidence="2 3" key="1">
    <citation type="submission" date="2021-01" db="EMBL/GenBank/DDBJ databases">
        <title>Tumebacillus sp. strain ITR2 16S ribosomal RNA gene Genome sequencing and assembly.</title>
        <authorList>
            <person name="Kang M."/>
        </authorList>
    </citation>
    <scope>NUCLEOTIDE SEQUENCE [LARGE SCALE GENOMIC DNA]</scope>
    <source>
        <strain evidence="2 3">ITR2</strain>
    </source>
</reference>
<evidence type="ECO:0000259" key="1">
    <source>
        <dbReference type="Pfam" id="PF03235"/>
    </source>
</evidence>
<keyword evidence="3" id="KW-1185">Reference proteome</keyword>
<comment type="caution">
    <text evidence="2">The sequence shown here is derived from an EMBL/GenBank/DDBJ whole genome shotgun (WGS) entry which is preliminary data.</text>
</comment>